<protein>
    <recommendedName>
        <fullName evidence="3">DUF4762 domain-containing protein</fullName>
    </recommendedName>
</protein>
<sequence>MDILTKAALITLSIIPGAMAGEPPHCVSGTDDYGITTTQCDNGTVTITNGKKGTATVCIADAGFTITCKEIQL</sequence>
<keyword evidence="1" id="KW-0732">Signal</keyword>
<evidence type="ECO:0008006" key="3">
    <source>
        <dbReference type="Google" id="ProtNLM"/>
    </source>
</evidence>
<dbReference type="AlphaFoldDB" id="A0A3R0X3L7"/>
<accession>A0A3R0X3L7</accession>
<comment type="caution">
    <text evidence="2">The sequence shown here is derived from an EMBL/GenBank/DDBJ whole genome shotgun (WGS) entry which is preliminary data.</text>
</comment>
<evidence type="ECO:0000256" key="1">
    <source>
        <dbReference type="SAM" id="SignalP"/>
    </source>
</evidence>
<proteinExistence type="predicted"/>
<gene>
    <name evidence="2" type="ORF">DRU74_11980</name>
</gene>
<organism evidence="2">
    <name type="scientific">Salmonella enterica I</name>
    <dbReference type="NCBI Taxonomy" id="59201"/>
    <lineage>
        <taxon>Bacteria</taxon>
        <taxon>Pseudomonadati</taxon>
        <taxon>Pseudomonadota</taxon>
        <taxon>Gammaproteobacteria</taxon>
        <taxon>Enterobacterales</taxon>
        <taxon>Enterobacteriaceae</taxon>
        <taxon>Salmonella</taxon>
    </lineage>
</organism>
<dbReference type="Proteomes" id="UP000885374">
    <property type="component" value="Unassembled WGS sequence"/>
</dbReference>
<feature type="chain" id="PRO_5018595007" description="DUF4762 domain-containing protein" evidence="1">
    <location>
        <begin position="21"/>
        <end position="73"/>
    </location>
</feature>
<name>A0A3R0X3L7_SALET</name>
<dbReference type="EMBL" id="RVHM01000013">
    <property type="protein sequence ID" value="MLU97446.1"/>
    <property type="molecule type" value="Genomic_DNA"/>
</dbReference>
<reference evidence="2" key="1">
    <citation type="submission" date="2018-07" db="EMBL/GenBank/DDBJ databases">
        <authorList>
            <person name="Ashton P.M."/>
            <person name="Dallman T."/>
            <person name="Nair S."/>
            <person name="De Pinna E."/>
            <person name="Peters T."/>
            <person name="Grant K."/>
        </authorList>
    </citation>
    <scope>NUCLEOTIDE SEQUENCE [LARGE SCALE GENOMIC DNA]</scope>
    <source>
        <strain evidence="2">157339</strain>
    </source>
</reference>
<feature type="signal peptide" evidence="1">
    <location>
        <begin position="1"/>
        <end position="20"/>
    </location>
</feature>
<evidence type="ECO:0000313" key="2">
    <source>
        <dbReference type="EMBL" id="MLU97446.1"/>
    </source>
</evidence>